<evidence type="ECO:0000313" key="3">
    <source>
        <dbReference type="Proteomes" id="UP000011550"/>
    </source>
</evidence>
<dbReference type="AlphaFoldDB" id="M0I458"/>
<evidence type="ECO:0000259" key="1">
    <source>
        <dbReference type="Pfam" id="PF24420"/>
    </source>
</evidence>
<evidence type="ECO:0000313" key="2">
    <source>
        <dbReference type="EMBL" id="ELZ91516.1"/>
    </source>
</evidence>
<accession>M0I458</accession>
<keyword evidence="3" id="KW-1185">Reference proteome</keyword>
<dbReference type="PATRIC" id="fig|662479.7.peg.2921"/>
<protein>
    <recommendedName>
        <fullName evidence="1">DUF7551 domain-containing protein</fullName>
    </recommendedName>
</protein>
<dbReference type="EMBL" id="AOLN01000018">
    <property type="protein sequence ID" value="ELZ91516.1"/>
    <property type="molecule type" value="Genomic_DNA"/>
</dbReference>
<gene>
    <name evidence="2" type="ORF">C440_14419</name>
</gene>
<sequence length="223" mass="24408">MQPLEIDSGDRHARYSAFCHDISGALFEALAETGHRVVESAAMETYLTLTEVVEDHDNFCLTMLWSLMSELDVRLSQAEQTTVIETAASFFAPRTTPNPVGVTLRTLQSVGFIDGFSMRSVCETDERRAGADPPETAGETWELTVGQYALAERTGRIPTLPVAVCLRRCAPEFGVRFIGGEALSDGRWRLRVQLVPGGDSAGLVSVEAIENRWLNDTGASQQL</sequence>
<proteinExistence type="predicted"/>
<dbReference type="InterPro" id="IPR055973">
    <property type="entry name" value="DUF7551"/>
</dbReference>
<comment type="caution">
    <text evidence="2">The sequence shown here is derived from an EMBL/GenBank/DDBJ whole genome shotgun (WGS) entry which is preliminary data.</text>
</comment>
<feature type="domain" description="DUF7551" evidence="1">
    <location>
        <begin position="16"/>
        <end position="207"/>
    </location>
</feature>
<dbReference type="STRING" id="662479.C440_14419"/>
<reference evidence="2 3" key="1">
    <citation type="journal article" date="2014" name="PLoS Genet.">
        <title>Phylogenetically driven sequencing of extremely halophilic archaea reveals strategies for static and dynamic osmo-response.</title>
        <authorList>
            <person name="Becker E.A."/>
            <person name="Seitzer P.M."/>
            <person name="Tritt A."/>
            <person name="Larsen D."/>
            <person name="Krusor M."/>
            <person name="Yao A.I."/>
            <person name="Wu D."/>
            <person name="Madern D."/>
            <person name="Eisen J.A."/>
            <person name="Darling A.E."/>
            <person name="Facciotti M.T."/>
        </authorList>
    </citation>
    <scope>NUCLEOTIDE SEQUENCE [LARGE SCALE GENOMIC DNA]</scope>
    <source>
        <strain evidence="2 3">ATCC BAA-1512</strain>
    </source>
</reference>
<name>M0I458_9EURY</name>
<organism evidence="2 3">
    <name type="scientific">Haloferax mucosum ATCC BAA-1512</name>
    <dbReference type="NCBI Taxonomy" id="662479"/>
    <lineage>
        <taxon>Archaea</taxon>
        <taxon>Methanobacteriati</taxon>
        <taxon>Methanobacteriota</taxon>
        <taxon>Stenosarchaea group</taxon>
        <taxon>Halobacteria</taxon>
        <taxon>Halobacteriales</taxon>
        <taxon>Haloferacaceae</taxon>
        <taxon>Haloferax</taxon>
    </lineage>
</organism>
<dbReference type="Pfam" id="PF24420">
    <property type="entry name" value="DUF7551"/>
    <property type="match status" value="1"/>
</dbReference>
<dbReference type="Proteomes" id="UP000011550">
    <property type="component" value="Unassembled WGS sequence"/>
</dbReference>